<evidence type="ECO:0000256" key="3">
    <source>
        <dbReference type="SAM" id="Coils"/>
    </source>
</evidence>
<dbReference type="PANTHER" id="PTHR30097:SF4">
    <property type="entry name" value="SLR6042 PROTEIN"/>
    <property type="match status" value="1"/>
</dbReference>
<dbReference type="PROSITE" id="PS51257">
    <property type="entry name" value="PROKAR_LIPOPROTEIN"/>
    <property type="match status" value="1"/>
</dbReference>
<dbReference type="Pfam" id="PF25954">
    <property type="entry name" value="Beta-barrel_RND_2"/>
    <property type="match status" value="1"/>
</dbReference>
<evidence type="ECO:0000259" key="5">
    <source>
        <dbReference type="Pfam" id="PF25954"/>
    </source>
</evidence>
<feature type="domain" description="CzcB-like C-terminal circularly permuted SH3-like" evidence="7">
    <location>
        <begin position="318"/>
        <end position="366"/>
    </location>
</feature>
<evidence type="ECO:0000313" key="9">
    <source>
        <dbReference type="Proteomes" id="UP001501671"/>
    </source>
</evidence>
<feature type="chain" id="PRO_5045748976" description="Efflux RND transporter periplasmic adaptor subunit" evidence="4">
    <location>
        <begin position="22"/>
        <end position="375"/>
    </location>
</feature>
<dbReference type="NCBIfam" id="TIGR01730">
    <property type="entry name" value="RND_mfp"/>
    <property type="match status" value="1"/>
</dbReference>
<keyword evidence="2" id="KW-0813">Transport</keyword>
<dbReference type="InterPro" id="IPR051909">
    <property type="entry name" value="MFP_Cation_Efflux"/>
</dbReference>
<sequence>MQVRFTGFVSVGVALCALALAGCQGKEPPAAAAEAVSPQPLPAGRVRVQPASLKFMEIRAISAAAEARQVWAPARVAFREDRVSEVAAPVAGRIVAVQAQVGDTVKAGAPLATIASPDASRIRAELSNAEVELRVAETEARRQQTMVDKGVGVEAELVAAQARLQQARQNLNAASRAAGYLGAGGNDGLVLRAPRDGVVVARTALPGAAVGTESGALFTIGDPSALWVTADVFESDVAAIHPGAAVKVTVPSLAEPLAGKVARVSSALDAQTRRAQVFIALDQGNAGLRAGMLARAGIETRDADGLSIPINAVLIKDGDHSIVFVQVEDTVFEARTVQLGPPSNGYIPVLGGLAPGDKVVVKGALLLDGAANQLL</sequence>
<dbReference type="RefSeq" id="WP_345251457.1">
    <property type="nucleotide sequence ID" value="NZ_BAABFO010000022.1"/>
</dbReference>
<dbReference type="Gene3D" id="2.40.420.20">
    <property type="match status" value="1"/>
</dbReference>
<reference evidence="9" key="1">
    <citation type="journal article" date="2019" name="Int. J. Syst. Evol. Microbiol.">
        <title>The Global Catalogue of Microorganisms (GCM) 10K type strain sequencing project: providing services to taxonomists for standard genome sequencing and annotation.</title>
        <authorList>
            <consortium name="The Broad Institute Genomics Platform"/>
            <consortium name="The Broad Institute Genome Sequencing Center for Infectious Disease"/>
            <person name="Wu L."/>
            <person name="Ma J."/>
        </authorList>
    </citation>
    <scope>NUCLEOTIDE SEQUENCE [LARGE SCALE GENOMIC DNA]</scope>
    <source>
        <strain evidence="9">JCM 17666</strain>
    </source>
</reference>
<evidence type="ECO:0000313" key="8">
    <source>
        <dbReference type="EMBL" id="GAA4339555.1"/>
    </source>
</evidence>
<evidence type="ECO:0008006" key="10">
    <source>
        <dbReference type="Google" id="ProtNLM"/>
    </source>
</evidence>
<evidence type="ECO:0000259" key="6">
    <source>
        <dbReference type="Pfam" id="PF25973"/>
    </source>
</evidence>
<dbReference type="Proteomes" id="UP001501671">
    <property type="component" value="Unassembled WGS sequence"/>
</dbReference>
<comment type="caution">
    <text evidence="8">The sequence shown here is derived from an EMBL/GenBank/DDBJ whole genome shotgun (WGS) entry which is preliminary data.</text>
</comment>
<name>A0ABP8HI99_9BURK</name>
<dbReference type="InterPro" id="IPR058792">
    <property type="entry name" value="Beta-barrel_RND_2"/>
</dbReference>
<dbReference type="Pfam" id="PF25973">
    <property type="entry name" value="BSH_CzcB"/>
    <property type="match status" value="1"/>
</dbReference>
<dbReference type="Gene3D" id="2.40.50.100">
    <property type="match status" value="1"/>
</dbReference>
<dbReference type="PANTHER" id="PTHR30097">
    <property type="entry name" value="CATION EFFLUX SYSTEM PROTEIN CUSB"/>
    <property type="match status" value="1"/>
</dbReference>
<dbReference type="EMBL" id="BAABFO010000022">
    <property type="protein sequence ID" value="GAA4339555.1"/>
    <property type="molecule type" value="Genomic_DNA"/>
</dbReference>
<keyword evidence="4" id="KW-0732">Signal</keyword>
<feature type="signal peptide" evidence="4">
    <location>
        <begin position="1"/>
        <end position="21"/>
    </location>
</feature>
<feature type="domain" description="CusB-like beta-barrel" evidence="5">
    <location>
        <begin position="226"/>
        <end position="299"/>
    </location>
</feature>
<dbReference type="InterPro" id="IPR058647">
    <property type="entry name" value="BSH_CzcB-like"/>
</dbReference>
<dbReference type="Pfam" id="PF25975">
    <property type="entry name" value="CzcB_C"/>
    <property type="match status" value="1"/>
</dbReference>
<dbReference type="InterPro" id="IPR006143">
    <property type="entry name" value="RND_pump_MFP"/>
</dbReference>
<evidence type="ECO:0000256" key="1">
    <source>
        <dbReference type="ARBA" id="ARBA00009477"/>
    </source>
</evidence>
<evidence type="ECO:0000256" key="4">
    <source>
        <dbReference type="SAM" id="SignalP"/>
    </source>
</evidence>
<evidence type="ECO:0000256" key="2">
    <source>
        <dbReference type="ARBA" id="ARBA00022448"/>
    </source>
</evidence>
<comment type="similarity">
    <text evidence="1">Belongs to the membrane fusion protein (MFP) (TC 8.A.1) family.</text>
</comment>
<dbReference type="SUPFAM" id="SSF111369">
    <property type="entry name" value="HlyD-like secretion proteins"/>
    <property type="match status" value="1"/>
</dbReference>
<accession>A0ABP8HI99</accession>
<dbReference type="Gene3D" id="2.40.30.170">
    <property type="match status" value="1"/>
</dbReference>
<feature type="domain" description="CzcB-like barrel-sandwich hybrid" evidence="6">
    <location>
        <begin position="83"/>
        <end position="222"/>
    </location>
</feature>
<gene>
    <name evidence="8" type="ORF">GCM10023144_37950</name>
</gene>
<keyword evidence="9" id="KW-1185">Reference proteome</keyword>
<evidence type="ECO:0000259" key="7">
    <source>
        <dbReference type="Pfam" id="PF25975"/>
    </source>
</evidence>
<protein>
    <recommendedName>
        <fullName evidence="10">Efflux RND transporter periplasmic adaptor subunit</fullName>
    </recommendedName>
</protein>
<feature type="coiled-coil region" evidence="3">
    <location>
        <begin position="119"/>
        <end position="177"/>
    </location>
</feature>
<keyword evidence="3" id="KW-0175">Coiled coil</keyword>
<proteinExistence type="inferred from homology"/>
<organism evidence="8 9">
    <name type="scientific">Pigmentiphaga soli</name>
    <dbReference type="NCBI Taxonomy" id="1007095"/>
    <lineage>
        <taxon>Bacteria</taxon>
        <taxon>Pseudomonadati</taxon>
        <taxon>Pseudomonadota</taxon>
        <taxon>Betaproteobacteria</taxon>
        <taxon>Burkholderiales</taxon>
        <taxon>Alcaligenaceae</taxon>
        <taxon>Pigmentiphaga</taxon>
    </lineage>
</organism>
<dbReference type="InterPro" id="IPR058649">
    <property type="entry name" value="CzcB_C"/>
</dbReference>